<sequence length="416" mass="46037">MKRSPSIFLRRLALVSVGDLIAKGFTALTVILLIRSLTEADYAFYVSAEAVAFLLTEVISNGLNIALVRTLSFQHSRHGAIDLRLPVRLFLFEAAGITLIGVVAVTFPQPLAVLLLGKTEAVPAVQWGVFYALALVSFQLGRAMFQAVENFRGFTFLLLLRQGGIFFLILVNIWLGCLTAPLLIGILIGVNILSALFGWVKIQAMGGASATDSAWFWSFLRQAAWLIGYFVLLAVIARLDVLSVSRFASTLALAEYGTAARYYSMGLLFLGSVHAVLLPRFARAEMQVPDVQRRFIRQWFLATSWVILPIVLFDIWGKPLFVWLNGGKYAEAFSIWIIFSVGIWFSLMFSPLVNILIGQQRYRTLFFLSCISLVIALIGYNLVVPRWGGMGAAGVAVLSQFVINFGAFTGLVWSKR</sequence>
<evidence type="ECO:0000313" key="7">
    <source>
        <dbReference type="EMBL" id="BAJ64489.1"/>
    </source>
</evidence>
<dbReference type="KEGG" id="atm:ANT_24630"/>
<feature type="transmembrane region" description="Helical" evidence="6">
    <location>
        <begin position="42"/>
        <end position="68"/>
    </location>
</feature>
<keyword evidence="3 6" id="KW-0812">Transmembrane</keyword>
<dbReference type="PANTHER" id="PTHR30250:SF11">
    <property type="entry name" value="O-ANTIGEN TRANSPORTER-RELATED"/>
    <property type="match status" value="1"/>
</dbReference>
<feature type="transmembrane region" description="Helical" evidence="6">
    <location>
        <begin position="299"/>
        <end position="316"/>
    </location>
</feature>
<feature type="transmembrane region" description="Helical" evidence="6">
    <location>
        <begin position="259"/>
        <end position="278"/>
    </location>
</feature>
<evidence type="ECO:0000256" key="3">
    <source>
        <dbReference type="ARBA" id="ARBA00022692"/>
    </source>
</evidence>
<feature type="transmembrane region" description="Helical" evidence="6">
    <location>
        <begin position="127"/>
        <end position="145"/>
    </location>
</feature>
<keyword evidence="4 6" id="KW-1133">Transmembrane helix</keyword>
<evidence type="ECO:0000256" key="1">
    <source>
        <dbReference type="ARBA" id="ARBA00004651"/>
    </source>
</evidence>
<feature type="transmembrane region" description="Helical" evidence="6">
    <location>
        <begin position="12"/>
        <end position="36"/>
    </location>
</feature>
<dbReference type="InParanoid" id="E8MZE1"/>
<organism evidence="7 8">
    <name type="scientific">Anaerolinea thermophila (strain DSM 14523 / JCM 11388 / NBRC 100420 / UNI-1)</name>
    <dbReference type="NCBI Taxonomy" id="926569"/>
    <lineage>
        <taxon>Bacteria</taxon>
        <taxon>Bacillati</taxon>
        <taxon>Chloroflexota</taxon>
        <taxon>Anaerolineae</taxon>
        <taxon>Anaerolineales</taxon>
        <taxon>Anaerolineaceae</taxon>
        <taxon>Anaerolinea</taxon>
    </lineage>
</organism>
<evidence type="ECO:0000256" key="5">
    <source>
        <dbReference type="ARBA" id="ARBA00023136"/>
    </source>
</evidence>
<evidence type="ECO:0000256" key="6">
    <source>
        <dbReference type="SAM" id="Phobius"/>
    </source>
</evidence>
<feature type="transmembrane region" description="Helical" evidence="6">
    <location>
        <begin position="364"/>
        <end position="383"/>
    </location>
</feature>
<dbReference type="RefSeq" id="WP_013560844.1">
    <property type="nucleotide sequence ID" value="NC_014960.1"/>
</dbReference>
<protein>
    <submittedName>
        <fullName evidence="7">Hypothetical membrane protein</fullName>
    </submittedName>
</protein>
<dbReference type="PANTHER" id="PTHR30250">
    <property type="entry name" value="PST FAMILY PREDICTED COLANIC ACID TRANSPORTER"/>
    <property type="match status" value="1"/>
</dbReference>
<evidence type="ECO:0000256" key="2">
    <source>
        <dbReference type="ARBA" id="ARBA00022475"/>
    </source>
</evidence>
<comment type="subcellular location">
    <subcellularLocation>
        <location evidence="1">Cell membrane</location>
        <topology evidence="1">Multi-pass membrane protein</topology>
    </subcellularLocation>
</comment>
<keyword evidence="5 6" id="KW-0472">Membrane</keyword>
<dbReference type="Proteomes" id="UP000008922">
    <property type="component" value="Chromosome"/>
</dbReference>
<name>E8MZE1_ANATU</name>
<dbReference type="EMBL" id="AP012029">
    <property type="protein sequence ID" value="BAJ64489.1"/>
    <property type="molecule type" value="Genomic_DNA"/>
</dbReference>
<dbReference type="eggNOG" id="COG2244">
    <property type="taxonomic scope" value="Bacteria"/>
</dbReference>
<dbReference type="InterPro" id="IPR050833">
    <property type="entry name" value="Poly_Biosynth_Transport"/>
</dbReference>
<dbReference type="AlphaFoldDB" id="E8MZE1"/>
<accession>E8MZE1</accession>
<feature type="transmembrane region" description="Helical" evidence="6">
    <location>
        <begin position="89"/>
        <end position="107"/>
    </location>
</feature>
<keyword evidence="8" id="KW-1185">Reference proteome</keyword>
<dbReference type="Pfam" id="PF01943">
    <property type="entry name" value="Polysacc_synt"/>
    <property type="match status" value="1"/>
</dbReference>
<keyword evidence="2" id="KW-1003">Cell membrane</keyword>
<feature type="transmembrane region" description="Helical" evidence="6">
    <location>
        <begin position="157"/>
        <end position="176"/>
    </location>
</feature>
<proteinExistence type="predicted"/>
<dbReference type="OrthoDB" id="9800982at2"/>
<dbReference type="HOGENOM" id="CLU_659944_0_0_0"/>
<feature type="transmembrane region" description="Helical" evidence="6">
    <location>
        <begin position="336"/>
        <end position="357"/>
    </location>
</feature>
<dbReference type="InterPro" id="IPR002797">
    <property type="entry name" value="Polysacc_synth"/>
</dbReference>
<feature type="transmembrane region" description="Helical" evidence="6">
    <location>
        <begin position="182"/>
        <end position="202"/>
    </location>
</feature>
<reference evidence="7 8" key="1">
    <citation type="submission" date="2010-12" db="EMBL/GenBank/DDBJ databases">
        <title>Whole genome sequence of Anaerolinea thermophila UNI-1.</title>
        <authorList>
            <person name="Narita-Yamada S."/>
            <person name="Kishi E."/>
            <person name="Watanabe Y."/>
            <person name="Takasaki K."/>
            <person name="Ankai A."/>
            <person name="Oguchi A."/>
            <person name="Fukui S."/>
            <person name="Takahashi M."/>
            <person name="Yashiro I."/>
            <person name="Hosoyama A."/>
            <person name="Sekiguchi Y."/>
            <person name="Hanada S."/>
            <person name="Fujita N."/>
        </authorList>
    </citation>
    <scope>NUCLEOTIDE SEQUENCE [LARGE SCALE GENOMIC DNA]</scope>
    <source>
        <strain evidence="8">DSM 14523 / JCM 11388 / NBRC 100420 / UNI-1</strain>
    </source>
</reference>
<evidence type="ECO:0000313" key="8">
    <source>
        <dbReference type="Proteomes" id="UP000008922"/>
    </source>
</evidence>
<feature type="transmembrane region" description="Helical" evidence="6">
    <location>
        <begin position="389"/>
        <end position="413"/>
    </location>
</feature>
<dbReference type="STRING" id="926569.ANT_24630"/>
<gene>
    <name evidence="7" type="ordered locus">ANT_24630</name>
</gene>
<feature type="transmembrane region" description="Helical" evidence="6">
    <location>
        <begin position="214"/>
        <end position="239"/>
    </location>
</feature>
<evidence type="ECO:0000256" key="4">
    <source>
        <dbReference type="ARBA" id="ARBA00022989"/>
    </source>
</evidence>
<dbReference type="GO" id="GO:0005886">
    <property type="term" value="C:plasma membrane"/>
    <property type="evidence" value="ECO:0007669"/>
    <property type="project" value="UniProtKB-SubCell"/>
</dbReference>